<feature type="domain" description="EGF-like" evidence="8">
    <location>
        <begin position="337"/>
        <end position="370"/>
    </location>
</feature>
<evidence type="ECO:0000256" key="3">
    <source>
        <dbReference type="ARBA" id="ARBA00022737"/>
    </source>
</evidence>
<keyword evidence="4 6" id="KW-1015">Disulfide bond</keyword>
<dbReference type="PANTHER" id="PTHR22722">
    <property type="entry name" value="LOW-DENSITY LIPOPROTEIN RECEPTOR-RELATED PROTEIN 2-RELATED"/>
    <property type="match status" value="1"/>
</dbReference>
<evidence type="ECO:0000256" key="6">
    <source>
        <dbReference type="PROSITE-ProRule" id="PRU00076"/>
    </source>
</evidence>
<name>A0A3B3RJF0_9TELE</name>
<dbReference type="Gene3D" id="2.10.25.10">
    <property type="entry name" value="Laminin"/>
    <property type="match status" value="4"/>
</dbReference>
<feature type="disulfide bond" evidence="6">
    <location>
        <begin position="377"/>
        <end position="387"/>
    </location>
</feature>
<sequence length="704" mass="77746">TKIDDTCKADSECSVLYIGGDNEVRSLDPGMWLYKQAFQGQSSVRIGAIDLHMKSNKIFWTNWHSHRISYYDLPSSTKISSVVQHSRSQNDPRVIPDLKMPRGIAVDWVAGNIYWTDSARGVIEVAQISGSYRKTLISGMTEKPYVIVVDPPRGKMYWANWGKHPKIETAAMDGTMRNTLIQENIQWPTGLAVDHFNERLYWADAKLSIIGSVRLSGQDPVVAVTGLKNKLFHPFSIDVFEDYIYGVTYITNVIFRVNKFGKGVMENLTTGINHATDVVLYHRHKQPEVRNPCEWRRCEYLCLLSPTGPVCTCPNGHTLDNEACVASSPTITPPSPPAGPCSLQCWNGGSCFLNAHKKPKCHCLASYRGERCEIDQCQNYCQNGGMCTTSHTGVPTCHCLVGFTGPTCETHTCQGYCLSRGSCSVTLGNQPSCSCLAGFLGDRCQYSTCNGYCKNKGICQQVTDGSLLCRCPLRFHGRFCEVDSCLYCGSGHCILHSTPSGGVMCNCTDGKVRPSCFTCDDYCVNGNCTMDPDTELPECHLKAVFCLLVGSTSATIAVLLLLAVLLLVGAIFWYKRKMSGAKGFQHQRMTNRPMNVEIGNPAYKIYEEELDDGAIELLNADFSLDPDQPISFTNRVYATLNMGVHSSLDSLSSIEEMEELLAEAEDDAGDFPYICDTLNMGANSILDSLSGMQEKEDDAEDPLK</sequence>
<evidence type="ECO:0000256" key="5">
    <source>
        <dbReference type="ARBA" id="ARBA00023180"/>
    </source>
</evidence>
<dbReference type="GO" id="GO:0005886">
    <property type="term" value="C:plasma membrane"/>
    <property type="evidence" value="ECO:0007669"/>
    <property type="project" value="TreeGrafter"/>
</dbReference>
<keyword evidence="2" id="KW-0732">Signal</keyword>
<dbReference type="PROSITE" id="PS01186">
    <property type="entry name" value="EGF_2"/>
    <property type="match status" value="1"/>
</dbReference>
<dbReference type="Pfam" id="PF00058">
    <property type="entry name" value="Ldl_recept_b"/>
    <property type="match status" value="2"/>
</dbReference>
<organism evidence="9 10">
    <name type="scientific">Paramormyrops kingsleyae</name>
    <dbReference type="NCBI Taxonomy" id="1676925"/>
    <lineage>
        <taxon>Eukaryota</taxon>
        <taxon>Metazoa</taxon>
        <taxon>Chordata</taxon>
        <taxon>Craniata</taxon>
        <taxon>Vertebrata</taxon>
        <taxon>Euteleostomi</taxon>
        <taxon>Actinopterygii</taxon>
        <taxon>Neopterygii</taxon>
        <taxon>Teleostei</taxon>
        <taxon>Osteoglossocephala</taxon>
        <taxon>Osteoglossomorpha</taxon>
        <taxon>Osteoglossiformes</taxon>
        <taxon>Mormyridae</taxon>
        <taxon>Paramormyrops</taxon>
    </lineage>
</organism>
<feature type="disulfide bond" evidence="6">
    <location>
        <begin position="449"/>
        <end position="459"/>
    </location>
</feature>
<dbReference type="AlphaFoldDB" id="A0A3B3RJF0"/>
<evidence type="ECO:0000256" key="2">
    <source>
        <dbReference type="ARBA" id="ARBA00022729"/>
    </source>
</evidence>
<feature type="disulfide bond" evidence="6">
    <location>
        <begin position="341"/>
        <end position="351"/>
    </location>
</feature>
<dbReference type="PROSITE" id="PS51120">
    <property type="entry name" value="LDLRB"/>
    <property type="match status" value="2"/>
</dbReference>
<feature type="repeat" description="LDL-receptor class B" evidence="7">
    <location>
        <begin position="111"/>
        <end position="153"/>
    </location>
</feature>
<evidence type="ECO:0000256" key="4">
    <source>
        <dbReference type="ARBA" id="ARBA00023157"/>
    </source>
</evidence>
<feature type="domain" description="EGF-like" evidence="8">
    <location>
        <begin position="373"/>
        <end position="409"/>
    </location>
</feature>
<evidence type="ECO:0000259" key="8">
    <source>
        <dbReference type="PROSITE" id="PS50026"/>
    </source>
</evidence>
<keyword evidence="1 6" id="KW-0245">EGF-like domain</keyword>
<dbReference type="Gene3D" id="2.120.10.30">
    <property type="entry name" value="TolB, C-terminal domain"/>
    <property type="match status" value="1"/>
</dbReference>
<dbReference type="InterPro" id="IPR051221">
    <property type="entry name" value="LDLR-related"/>
</dbReference>
<dbReference type="CDD" id="cd00054">
    <property type="entry name" value="EGF_CA"/>
    <property type="match status" value="1"/>
</dbReference>
<keyword evidence="10" id="KW-1185">Reference proteome</keyword>
<proteinExistence type="predicted"/>
<protein>
    <recommendedName>
        <fullName evidence="8">EGF-like domain-containing protein</fullName>
    </recommendedName>
</protein>
<dbReference type="STRING" id="1676925.ENSPKIP00000018569"/>
<dbReference type="PROSITE" id="PS50026">
    <property type="entry name" value="EGF_3"/>
    <property type="match status" value="3"/>
</dbReference>
<evidence type="ECO:0000313" key="9">
    <source>
        <dbReference type="Ensembl" id="ENSPKIP00000018569.1"/>
    </source>
</evidence>
<reference evidence="9" key="1">
    <citation type="submission" date="2025-08" db="UniProtKB">
        <authorList>
            <consortium name="Ensembl"/>
        </authorList>
    </citation>
    <scope>IDENTIFICATION</scope>
</reference>
<feature type="domain" description="EGF-like" evidence="8">
    <location>
        <begin position="445"/>
        <end position="481"/>
    </location>
</feature>
<dbReference type="SUPFAM" id="SSF57196">
    <property type="entry name" value="EGF/Laminin"/>
    <property type="match status" value="3"/>
</dbReference>
<evidence type="ECO:0000256" key="7">
    <source>
        <dbReference type="PROSITE-ProRule" id="PRU00461"/>
    </source>
</evidence>
<dbReference type="SUPFAM" id="SSF63825">
    <property type="entry name" value="YWTD domain"/>
    <property type="match status" value="1"/>
</dbReference>
<feature type="repeat" description="LDL-receptor class B" evidence="7">
    <location>
        <begin position="154"/>
        <end position="197"/>
    </location>
</feature>
<dbReference type="Proteomes" id="UP000261540">
    <property type="component" value="Unplaced"/>
</dbReference>
<evidence type="ECO:0000313" key="10">
    <source>
        <dbReference type="Proteomes" id="UP000261540"/>
    </source>
</evidence>
<dbReference type="InterPro" id="IPR011042">
    <property type="entry name" value="6-blade_b-propeller_TolB-like"/>
</dbReference>
<accession>A0A3B3RJF0</accession>
<dbReference type="SMART" id="SM00181">
    <property type="entry name" value="EGF"/>
    <property type="match status" value="5"/>
</dbReference>
<keyword evidence="5" id="KW-0325">Glycoprotein</keyword>
<evidence type="ECO:0000256" key="1">
    <source>
        <dbReference type="ARBA" id="ARBA00022536"/>
    </source>
</evidence>
<dbReference type="PROSITE" id="PS00022">
    <property type="entry name" value="EGF_1"/>
    <property type="match status" value="2"/>
</dbReference>
<dbReference type="GO" id="GO:0043235">
    <property type="term" value="C:receptor complex"/>
    <property type="evidence" value="ECO:0007669"/>
    <property type="project" value="TreeGrafter"/>
</dbReference>
<feature type="disulfide bond" evidence="6">
    <location>
        <begin position="399"/>
        <end position="408"/>
    </location>
</feature>
<dbReference type="Ensembl" id="ENSPKIT00000035397.1">
    <property type="protein sequence ID" value="ENSPKIP00000018569.1"/>
    <property type="gene ID" value="ENSPKIG00000004081.1"/>
</dbReference>
<reference evidence="9" key="2">
    <citation type="submission" date="2025-09" db="UniProtKB">
        <authorList>
            <consortium name="Ensembl"/>
        </authorList>
    </citation>
    <scope>IDENTIFICATION</scope>
</reference>
<dbReference type="SMART" id="SM00135">
    <property type="entry name" value="LY"/>
    <property type="match status" value="5"/>
</dbReference>
<dbReference type="FunFam" id="2.120.10.30:FF:000241">
    <property type="entry name" value="Low-density lipoprotein receptor-related protein 6"/>
    <property type="match status" value="1"/>
</dbReference>
<dbReference type="InterPro" id="IPR000742">
    <property type="entry name" value="EGF"/>
</dbReference>
<comment type="caution">
    <text evidence="6">Lacks conserved residue(s) required for the propagation of feature annotation.</text>
</comment>
<keyword evidence="3" id="KW-0677">Repeat</keyword>
<dbReference type="GeneTree" id="ENSGT00940000166603"/>
<dbReference type="InterPro" id="IPR000033">
    <property type="entry name" value="LDLR_classB_rpt"/>
</dbReference>
<feature type="disulfide bond" evidence="6">
    <location>
        <begin position="471"/>
        <end position="480"/>
    </location>
</feature>